<dbReference type="AlphaFoldDB" id="U2TIE1"/>
<proteinExistence type="inferred from homology"/>
<comment type="similarity">
    <text evidence="1">Belongs to the glycosyl hydrolase 3 family.</text>
</comment>
<dbReference type="Pfam" id="PF01915">
    <property type="entry name" value="Glyco_hydro_3_C"/>
    <property type="match status" value="1"/>
</dbReference>
<dbReference type="Pfam" id="PF14310">
    <property type="entry name" value="Fn3-like"/>
    <property type="match status" value="1"/>
</dbReference>
<feature type="domain" description="Fibronectin type III-like" evidence="3">
    <location>
        <begin position="577"/>
        <end position="644"/>
    </location>
</feature>
<dbReference type="EMBL" id="AWEZ01000069">
    <property type="protein sequence ID" value="ERL06230.1"/>
    <property type="molecule type" value="Genomic_DNA"/>
</dbReference>
<dbReference type="Proteomes" id="UP000016638">
    <property type="component" value="Unassembled WGS sequence"/>
</dbReference>
<keyword evidence="2 4" id="KW-0378">Hydrolase</keyword>
<dbReference type="eggNOG" id="COG1472">
    <property type="taxonomic scope" value="Bacteria"/>
</dbReference>
<dbReference type="InterPro" id="IPR026891">
    <property type="entry name" value="Fn3-like"/>
</dbReference>
<dbReference type="InterPro" id="IPR001764">
    <property type="entry name" value="Glyco_hydro_3_N"/>
</dbReference>
<evidence type="ECO:0000313" key="5">
    <source>
        <dbReference type="Proteomes" id="UP000016638"/>
    </source>
</evidence>
<dbReference type="PATRIC" id="fig|1125712.3.peg.2314"/>
<dbReference type="Gene3D" id="3.40.50.1700">
    <property type="entry name" value="Glycoside hydrolase family 3 C-terminal domain"/>
    <property type="match status" value="1"/>
</dbReference>
<dbReference type="SUPFAM" id="SSF52279">
    <property type="entry name" value="Beta-D-glucan exohydrolase, C-terminal domain"/>
    <property type="match status" value="1"/>
</dbReference>
<evidence type="ECO:0000259" key="3">
    <source>
        <dbReference type="SMART" id="SM01217"/>
    </source>
</evidence>
<dbReference type="PANTHER" id="PTHR42715:SF10">
    <property type="entry name" value="BETA-GLUCOSIDASE"/>
    <property type="match status" value="1"/>
</dbReference>
<dbReference type="Pfam" id="PF00933">
    <property type="entry name" value="Glyco_hydro_3"/>
    <property type="match status" value="1"/>
</dbReference>
<dbReference type="PANTHER" id="PTHR42715">
    <property type="entry name" value="BETA-GLUCOSIDASE"/>
    <property type="match status" value="1"/>
</dbReference>
<keyword evidence="5" id="KW-1185">Reference proteome</keyword>
<evidence type="ECO:0000256" key="1">
    <source>
        <dbReference type="ARBA" id="ARBA00005336"/>
    </source>
</evidence>
<dbReference type="Gene3D" id="3.20.20.300">
    <property type="entry name" value="Glycoside hydrolase, family 3, N-terminal domain"/>
    <property type="match status" value="1"/>
</dbReference>
<dbReference type="SMART" id="SM01217">
    <property type="entry name" value="Fn3_like"/>
    <property type="match status" value="1"/>
</dbReference>
<dbReference type="OrthoDB" id="9805821at2"/>
<dbReference type="InterPro" id="IPR002772">
    <property type="entry name" value="Glyco_hydro_3_C"/>
</dbReference>
<dbReference type="PRINTS" id="PR00133">
    <property type="entry name" value="GLHYDRLASE3"/>
</dbReference>
<dbReference type="RefSeq" id="WP_021727286.1">
    <property type="nucleotide sequence ID" value="NZ_AWEZ01000069.1"/>
</dbReference>
<gene>
    <name evidence="4" type="ORF">HMPREF1316_0654</name>
</gene>
<organism evidence="4 5">
    <name type="scientific">Olsenella profusa F0195</name>
    <dbReference type="NCBI Taxonomy" id="1125712"/>
    <lineage>
        <taxon>Bacteria</taxon>
        <taxon>Bacillati</taxon>
        <taxon>Actinomycetota</taxon>
        <taxon>Coriobacteriia</taxon>
        <taxon>Coriobacteriales</taxon>
        <taxon>Atopobiaceae</taxon>
        <taxon>Olsenella</taxon>
    </lineage>
</organism>
<protein>
    <submittedName>
        <fullName evidence="4">Glycoside hydrolase, family 3, N-terminal domain protein</fullName>
    </submittedName>
</protein>
<accession>U2TIE1</accession>
<comment type="caution">
    <text evidence="4">The sequence shown here is derived from an EMBL/GenBank/DDBJ whole genome shotgun (WGS) entry which is preliminary data.</text>
</comment>
<reference evidence="4 5" key="1">
    <citation type="submission" date="2013-08" db="EMBL/GenBank/DDBJ databases">
        <authorList>
            <person name="Durkin A.S."/>
            <person name="Haft D.R."/>
            <person name="McCorrison J."/>
            <person name="Torralba M."/>
            <person name="Gillis M."/>
            <person name="Haft D.H."/>
            <person name="Methe B."/>
            <person name="Sutton G."/>
            <person name="Nelson K.E."/>
        </authorList>
    </citation>
    <scope>NUCLEOTIDE SEQUENCE [LARGE SCALE GENOMIC DNA]</scope>
    <source>
        <strain evidence="4 5">F0195</strain>
    </source>
</reference>
<evidence type="ECO:0000256" key="2">
    <source>
        <dbReference type="ARBA" id="ARBA00022801"/>
    </source>
</evidence>
<sequence length="786" mass="83311">MDSKYTRAAEKAVGALSEEQLVDLGVGADFWRTKAYLEAGVPALTVSDGPSGLRYQKPGTDAKGMTVSEPATCFPALATLAATWDADVAGQVGRAIGAEARALGVGVVLGPGLNIKRSPLCGRNFEYFSEDPLLTGTLATRYVQGVQSTGAGSCIKHFAVNNQEYKRFSNDCIVDERTLREIYLRAFEMVVREAEPQMVMSVYVMLNGIYCSDNSHLLRDILRDEWGFDGAVVTDWGGMHDRADAYEAGCDLAMPGGGRHLQGQASAALASGRLRRERALESARRLAALAIAHANDAEGAPAVDVADNRAVARRAAAEGHVLLANDGVLPLAAGASVALVGQLVEKPRYQGGGSSHINARHVSSVRELRPGWAYAAGYDARTGETTDELVEEAVRTAGEADVGVVVVGLPETIESEGYDRDDMRLPEGMDRLVAAVAAVNPRTVVVLQCGSPVGMPWEKDVAAVLYAGLGGEAGAEATVDVLEGTVNPSGKLPETWPLCAGDAPCMGWWGNPHRQSQYREGVFVGYRYYQTAGVPVAHCFGHGLSYTSFSYGDLEVDAASRTASFAVTNTGKRAGAEVAQVYVYAPADGVPRPRVQLAGFARVPLAPGETQRASVALDERSLSAWDGGWKISSGIYQVFVGSSVEDVRLSGTLEVTGAGATAPDALAGTWYQAPKGKPTQADFEALLGHAVPPEARHTKGSYDETDSLLEMAETSGACRFFADQIKGAIERDYEDKTDPQCRMSIMSSAGCALFGLVNCSGGAMPVWLANALLNLANGHAPWHRRG</sequence>
<dbReference type="InterPro" id="IPR036881">
    <property type="entry name" value="Glyco_hydro_3_C_sf"/>
</dbReference>
<evidence type="ECO:0000313" key="4">
    <source>
        <dbReference type="EMBL" id="ERL06230.1"/>
    </source>
</evidence>
<dbReference type="GO" id="GO:0005975">
    <property type="term" value="P:carbohydrate metabolic process"/>
    <property type="evidence" value="ECO:0007669"/>
    <property type="project" value="InterPro"/>
</dbReference>
<dbReference type="GO" id="GO:0004553">
    <property type="term" value="F:hydrolase activity, hydrolyzing O-glycosyl compounds"/>
    <property type="evidence" value="ECO:0007669"/>
    <property type="project" value="InterPro"/>
</dbReference>
<name>U2TIE1_9ACTN</name>
<dbReference type="Gene3D" id="2.60.40.10">
    <property type="entry name" value="Immunoglobulins"/>
    <property type="match status" value="1"/>
</dbReference>
<dbReference type="InterPro" id="IPR017853">
    <property type="entry name" value="GH"/>
</dbReference>
<dbReference type="InterPro" id="IPR013783">
    <property type="entry name" value="Ig-like_fold"/>
</dbReference>
<dbReference type="SUPFAM" id="SSF51445">
    <property type="entry name" value="(Trans)glycosidases"/>
    <property type="match status" value="1"/>
</dbReference>
<dbReference type="InterPro" id="IPR036962">
    <property type="entry name" value="Glyco_hydro_3_N_sf"/>
</dbReference>
<dbReference type="STRING" id="1125712.HMPREF1316_0654"/>
<dbReference type="InterPro" id="IPR050288">
    <property type="entry name" value="Cellulose_deg_GH3"/>
</dbReference>